<sequence length="236" mass="25890">MLTLGSSMFGSKAERDRVFNTMIAFAAVAVFNLFHVTAYCGPSTFLHHRHPLLHTAVQKPRILSMAGSGFGNSINKKPGSKPIPSKSTSYELFELQELRAQLETMTKQNILYQSLSPEKRQELTKYVKAVVDKTDSPIDVSGKKSSMGTVQFVAGIEGKSWRMVFSTDTREHGNDSGSAKNEGDVAELPYGSTVILRIGEFEGTQGTLDYVLKFGKQVMGLRELVAKSKCSVDVSV</sequence>
<reference evidence="2 3" key="1">
    <citation type="journal article" date="2020" name="G3 (Bethesda)">
        <title>Improved Reference Genome for Cyclotella cryptica CCMP332, a Model for Cell Wall Morphogenesis, Salinity Adaptation, and Lipid Production in Diatoms (Bacillariophyta).</title>
        <authorList>
            <person name="Roberts W.R."/>
            <person name="Downey K.M."/>
            <person name="Ruck E.C."/>
            <person name="Traller J.C."/>
            <person name="Alverson A.J."/>
        </authorList>
    </citation>
    <scope>NUCLEOTIDE SEQUENCE [LARGE SCALE GENOMIC DNA]</scope>
    <source>
        <strain evidence="2 3">CCMP332</strain>
    </source>
</reference>
<protein>
    <recommendedName>
        <fullName evidence="4">Plastid lipid-associated protein/fibrillin conserved domain-containing protein</fullName>
    </recommendedName>
</protein>
<comment type="caution">
    <text evidence="2">The sequence shown here is derived from an EMBL/GenBank/DDBJ whole genome shotgun (WGS) entry which is preliminary data.</text>
</comment>
<dbReference type="EMBL" id="JABMIG020000035">
    <property type="protein sequence ID" value="KAL3799941.1"/>
    <property type="molecule type" value="Genomic_DNA"/>
</dbReference>
<proteinExistence type="predicted"/>
<evidence type="ECO:0000313" key="3">
    <source>
        <dbReference type="Proteomes" id="UP001516023"/>
    </source>
</evidence>
<dbReference type="Proteomes" id="UP001516023">
    <property type="component" value="Unassembled WGS sequence"/>
</dbReference>
<keyword evidence="1" id="KW-1133">Transmembrane helix</keyword>
<feature type="transmembrane region" description="Helical" evidence="1">
    <location>
        <begin position="21"/>
        <end position="39"/>
    </location>
</feature>
<accession>A0ABD3QK66</accession>
<keyword evidence="1" id="KW-0472">Membrane</keyword>
<evidence type="ECO:0000256" key="1">
    <source>
        <dbReference type="SAM" id="Phobius"/>
    </source>
</evidence>
<organism evidence="2 3">
    <name type="scientific">Cyclotella cryptica</name>
    <dbReference type="NCBI Taxonomy" id="29204"/>
    <lineage>
        <taxon>Eukaryota</taxon>
        <taxon>Sar</taxon>
        <taxon>Stramenopiles</taxon>
        <taxon>Ochrophyta</taxon>
        <taxon>Bacillariophyta</taxon>
        <taxon>Coscinodiscophyceae</taxon>
        <taxon>Thalassiosirophycidae</taxon>
        <taxon>Stephanodiscales</taxon>
        <taxon>Stephanodiscaceae</taxon>
        <taxon>Cyclotella</taxon>
    </lineage>
</organism>
<evidence type="ECO:0008006" key="4">
    <source>
        <dbReference type="Google" id="ProtNLM"/>
    </source>
</evidence>
<keyword evidence="1" id="KW-0812">Transmembrane</keyword>
<gene>
    <name evidence="2" type="ORF">HJC23_007414</name>
</gene>
<keyword evidence="3" id="KW-1185">Reference proteome</keyword>
<dbReference type="AlphaFoldDB" id="A0ABD3QK66"/>
<evidence type="ECO:0000313" key="2">
    <source>
        <dbReference type="EMBL" id="KAL3799941.1"/>
    </source>
</evidence>
<name>A0ABD3QK66_9STRA</name>